<evidence type="ECO:0000313" key="2">
    <source>
        <dbReference type="EMBL" id="CAI9165635.1"/>
    </source>
</evidence>
<accession>A0ABN8YWW8</accession>
<organism evidence="2 3">
    <name type="scientific">Rangifer tarandus platyrhynchus</name>
    <name type="common">Svalbard reindeer</name>
    <dbReference type="NCBI Taxonomy" id="3082113"/>
    <lineage>
        <taxon>Eukaryota</taxon>
        <taxon>Metazoa</taxon>
        <taxon>Chordata</taxon>
        <taxon>Craniata</taxon>
        <taxon>Vertebrata</taxon>
        <taxon>Euteleostomi</taxon>
        <taxon>Mammalia</taxon>
        <taxon>Eutheria</taxon>
        <taxon>Laurasiatheria</taxon>
        <taxon>Artiodactyla</taxon>
        <taxon>Ruminantia</taxon>
        <taxon>Pecora</taxon>
        <taxon>Cervidae</taxon>
        <taxon>Odocoileinae</taxon>
        <taxon>Rangifer</taxon>
    </lineage>
</organism>
<dbReference type="Proteomes" id="UP001176941">
    <property type="component" value="Chromosome 24"/>
</dbReference>
<dbReference type="EMBL" id="OX459960">
    <property type="protein sequence ID" value="CAI9165635.1"/>
    <property type="molecule type" value="Genomic_DNA"/>
</dbReference>
<sequence>MAALFLCLEVPSRLLAAVTPPHAAVGSGTWRVRVMFWRRRAKLEFPPSSCRNRVAWATWKSECVPKPPPLVYNQRRNHDCSNAEGKAG</sequence>
<evidence type="ECO:0008006" key="4">
    <source>
        <dbReference type="Google" id="ProtNLM"/>
    </source>
</evidence>
<evidence type="ECO:0000256" key="1">
    <source>
        <dbReference type="SAM" id="SignalP"/>
    </source>
</evidence>
<keyword evidence="3" id="KW-1185">Reference proteome</keyword>
<name>A0ABN8YWW8_RANTA</name>
<proteinExistence type="predicted"/>
<reference evidence="2" key="1">
    <citation type="submission" date="2023-04" db="EMBL/GenBank/DDBJ databases">
        <authorList>
            <consortium name="ELIXIR-Norway"/>
        </authorList>
    </citation>
    <scope>NUCLEOTIDE SEQUENCE [LARGE SCALE GENOMIC DNA]</scope>
</reference>
<keyword evidence="1" id="KW-0732">Signal</keyword>
<feature type="chain" id="PRO_5045705855" description="Secreted protein" evidence="1">
    <location>
        <begin position="17"/>
        <end position="88"/>
    </location>
</feature>
<evidence type="ECO:0000313" key="3">
    <source>
        <dbReference type="Proteomes" id="UP001176941"/>
    </source>
</evidence>
<protein>
    <recommendedName>
        <fullName evidence="4">Secreted protein</fullName>
    </recommendedName>
</protein>
<gene>
    <name evidence="2" type="ORF">MRATA1EN1_LOCUS14597</name>
</gene>
<feature type="signal peptide" evidence="1">
    <location>
        <begin position="1"/>
        <end position="16"/>
    </location>
</feature>